<sequence>MPLFSFPLSLAVTVSVFCVCNQRLAGCIHRHAKHPIYIFFFQSKLFTSDFKISPTRTASSFYRIPFHVLSLLGLSSPLPSPPLTHPHPPTRTKRRKGKFESNRCMHTIASIVCLSVCRYPIRAFFLSGNEGMGCCM</sequence>
<accession>A0ACB6RFN0</accession>
<evidence type="ECO:0000313" key="1">
    <source>
        <dbReference type="EMBL" id="KAF2477926.1"/>
    </source>
</evidence>
<comment type="caution">
    <text evidence="1">The sequence shown here is derived from an EMBL/GenBank/DDBJ whole genome shotgun (WGS) entry which is preliminary data.</text>
</comment>
<proteinExistence type="predicted"/>
<dbReference type="EMBL" id="MU003492">
    <property type="protein sequence ID" value="KAF2477926.1"/>
    <property type="molecule type" value="Genomic_DNA"/>
</dbReference>
<dbReference type="Proteomes" id="UP000799755">
    <property type="component" value="Unassembled WGS sequence"/>
</dbReference>
<evidence type="ECO:0000313" key="2">
    <source>
        <dbReference type="Proteomes" id="UP000799755"/>
    </source>
</evidence>
<organism evidence="1 2">
    <name type="scientific">Lindgomyces ingoldianus</name>
    <dbReference type="NCBI Taxonomy" id="673940"/>
    <lineage>
        <taxon>Eukaryota</taxon>
        <taxon>Fungi</taxon>
        <taxon>Dikarya</taxon>
        <taxon>Ascomycota</taxon>
        <taxon>Pezizomycotina</taxon>
        <taxon>Dothideomycetes</taxon>
        <taxon>Pleosporomycetidae</taxon>
        <taxon>Pleosporales</taxon>
        <taxon>Lindgomycetaceae</taxon>
        <taxon>Lindgomyces</taxon>
    </lineage>
</organism>
<protein>
    <submittedName>
        <fullName evidence="1">Uncharacterized protein</fullName>
    </submittedName>
</protein>
<name>A0ACB6RFN0_9PLEO</name>
<reference evidence="1" key="1">
    <citation type="journal article" date="2020" name="Stud. Mycol.">
        <title>101 Dothideomycetes genomes: a test case for predicting lifestyles and emergence of pathogens.</title>
        <authorList>
            <person name="Haridas S."/>
            <person name="Albert R."/>
            <person name="Binder M."/>
            <person name="Bloem J."/>
            <person name="Labutti K."/>
            <person name="Salamov A."/>
            <person name="Andreopoulos B."/>
            <person name="Baker S."/>
            <person name="Barry K."/>
            <person name="Bills G."/>
            <person name="Bluhm B."/>
            <person name="Cannon C."/>
            <person name="Castanera R."/>
            <person name="Culley D."/>
            <person name="Daum C."/>
            <person name="Ezra D."/>
            <person name="Gonzalez J."/>
            <person name="Henrissat B."/>
            <person name="Kuo A."/>
            <person name="Liang C."/>
            <person name="Lipzen A."/>
            <person name="Lutzoni F."/>
            <person name="Magnuson J."/>
            <person name="Mondo S."/>
            <person name="Nolan M."/>
            <person name="Ohm R."/>
            <person name="Pangilinan J."/>
            <person name="Park H.-J."/>
            <person name="Ramirez L."/>
            <person name="Alfaro M."/>
            <person name="Sun H."/>
            <person name="Tritt A."/>
            <person name="Yoshinaga Y."/>
            <person name="Zwiers L.-H."/>
            <person name="Turgeon B."/>
            <person name="Goodwin S."/>
            <person name="Spatafora J."/>
            <person name="Crous P."/>
            <person name="Grigoriev I."/>
        </authorList>
    </citation>
    <scope>NUCLEOTIDE SEQUENCE</scope>
    <source>
        <strain evidence="1">ATCC 200398</strain>
    </source>
</reference>
<keyword evidence="2" id="KW-1185">Reference proteome</keyword>
<gene>
    <name evidence="1" type="ORF">BDR25DRAFT_5584</name>
</gene>